<reference evidence="2" key="1">
    <citation type="submission" date="2018-05" db="EMBL/GenBank/DDBJ databases">
        <authorList>
            <person name="Lanie J.A."/>
            <person name="Ng W.-L."/>
            <person name="Kazmierczak K.M."/>
            <person name="Andrzejewski T.M."/>
            <person name="Davidsen T.M."/>
            <person name="Wayne K.J."/>
            <person name="Tettelin H."/>
            <person name="Glass J.I."/>
            <person name="Rusch D."/>
            <person name="Podicherti R."/>
            <person name="Tsui H.-C.T."/>
            <person name="Winkler M.E."/>
        </authorList>
    </citation>
    <scope>NUCLEOTIDE SEQUENCE</scope>
</reference>
<evidence type="ECO:0000256" key="1">
    <source>
        <dbReference type="SAM" id="MobiDB-lite"/>
    </source>
</evidence>
<feature type="region of interest" description="Disordered" evidence="1">
    <location>
        <begin position="1"/>
        <end position="47"/>
    </location>
</feature>
<proteinExistence type="predicted"/>
<organism evidence="2">
    <name type="scientific">marine metagenome</name>
    <dbReference type="NCBI Taxonomy" id="408172"/>
    <lineage>
        <taxon>unclassified sequences</taxon>
        <taxon>metagenomes</taxon>
        <taxon>ecological metagenomes</taxon>
    </lineage>
</organism>
<feature type="compositionally biased region" description="Polar residues" evidence="1">
    <location>
        <begin position="1"/>
        <end position="21"/>
    </location>
</feature>
<feature type="non-terminal residue" evidence="2">
    <location>
        <position position="47"/>
    </location>
</feature>
<gene>
    <name evidence="2" type="ORF">METZ01_LOCUS321830</name>
</gene>
<name>A0A382P6R9_9ZZZZ</name>
<accession>A0A382P6R9</accession>
<dbReference type="AlphaFoldDB" id="A0A382P6R9"/>
<dbReference type="EMBL" id="UINC01105206">
    <property type="protein sequence ID" value="SVC68976.1"/>
    <property type="molecule type" value="Genomic_DNA"/>
</dbReference>
<sequence>MSYSDITDNNQNQPMKLTSLNPAIGAPNPERASLIKQRPCSRNRHLW</sequence>
<protein>
    <submittedName>
        <fullName evidence="2">Uncharacterized protein</fullName>
    </submittedName>
</protein>
<evidence type="ECO:0000313" key="2">
    <source>
        <dbReference type="EMBL" id="SVC68976.1"/>
    </source>
</evidence>